<gene>
    <name evidence="2" type="ORF">FA15DRAFT_587482</name>
</gene>
<reference evidence="2 3" key="1">
    <citation type="journal article" date="2019" name="Nat. Ecol. Evol.">
        <title>Megaphylogeny resolves global patterns of mushroom evolution.</title>
        <authorList>
            <person name="Varga T."/>
            <person name="Krizsan K."/>
            <person name="Foldi C."/>
            <person name="Dima B."/>
            <person name="Sanchez-Garcia M."/>
            <person name="Sanchez-Ramirez S."/>
            <person name="Szollosi G.J."/>
            <person name="Szarkandi J.G."/>
            <person name="Papp V."/>
            <person name="Albert L."/>
            <person name="Andreopoulos W."/>
            <person name="Angelini C."/>
            <person name="Antonin V."/>
            <person name="Barry K.W."/>
            <person name="Bougher N.L."/>
            <person name="Buchanan P."/>
            <person name="Buyck B."/>
            <person name="Bense V."/>
            <person name="Catcheside P."/>
            <person name="Chovatia M."/>
            <person name="Cooper J."/>
            <person name="Damon W."/>
            <person name="Desjardin D."/>
            <person name="Finy P."/>
            <person name="Geml J."/>
            <person name="Haridas S."/>
            <person name="Hughes K."/>
            <person name="Justo A."/>
            <person name="Karasinski D."/>
            <person name="Kautmanova I."/>
            <person name="Kiss B."/>
            <person name="Kocsube S."/>
            <person name="Kotiranta H."/>
            <person name="LaButti K.M."/>
            <person name="Lechner B.E."/>
            <person name="Liimatainen K."/>
            <person name="Lipzen A."/>
            <person name="Lukacs Z."/>
            <person name="Mihaltcheva S."/>
            <person name="Morgado L.N."/>
            <person name="Niskanen T."/>
            <person name="Noordeloos M.E."/>
            <person name="Ohm R.A."/>
            <person name="Ortiz-Santana B."/>
            <person name="Ovrebo C."/>
            <person name="Racz N."/>
            <person name="Riley R."/>
            <person name="Savchenko A."/>
            <person name="Shiryaev A."/>
            <person name="Soop K."/>
            <person name="Spirin V."/>
            <person name="Szebenyi C."/>
            <person name="Tomsovsky M."/>
            <person name="Tulloss R.E."/>
            <person name="Uehling J."/>
            <person name="Grigoriev I.V."/>
            <person name="Vagvolgyi C."/>
            <person name="Papp T."/>
            <person name="Martin F.M."/>
            <person name="Miettinen O."/>
            <person name="Hibbett D.S."/>
            <person name="Nagy L.G."/>
        </authorList>
    </citation>
    <scope>NUCLEOTIDE SEQUENCE [LARGE SCALE GENOMIC DNA]</scope>
    <source>
        <strain evidence="2 3">CBS 121175</strain>
    </source>
</reference>
<proteinExistence type="predicted"/>
<dbReference type="EMBL" id="ML210170">
    <property type="protein sequence ID" value="TFK26854.1"/>
    <property type="molecule type" value="Genomic_DNA"/>
</dbReference>
<dbReference type="AlphaFoldDB" id="A0A5C3L1L3"/>
<accession>A0A5C3L1L3</accession>
<feature type="non-terminal residue" evidence="2">
    <location>
        <position position="138"/>
    </location>
</feature>
<dbReference type="Proteomes" id="UP000307440">
    <property type="component" value="Unassembled WGS sequence"/>
</dbReference>
<keyword evidence="3" id="KW-1185">Reference proteome</keyword>
<sequence length="138" mass="15930">MDPSTPIYQLLHPSIAPFLSNNHPLDYAHLELARTKLNEEEEALQDVNDGIDRLQATIAELRNKASHLSRICEAYRHTLAPFRRCPPEIIVKIITAALPPGCILDHEGRLDFMRYRCVSRSWRQLLFSTPVFWRGLKI</sequence>
<feature type="coiled-coil region" evidence="1">
    <location>
        <begin position="27"/>
        <end position="71"/>
    </location>
</feature>
<dbReference type="OrthoDB" id="3365698at2759"/>
<evidence type="ECO:0000313" key="2">
    <source>
        <dbReference type="EMBL" id="TFK26854.1"/>
    </source>
</evidence>
<keyword evidence="1" id="KW-0175">Coiled coil</keyword>
<evidence type="ECO:0000256" key="1">
    <source>
        <dbReference type="SAM" id="Coils"/>
    </source>
</evidence>
<organism evidence="2 3">
    <name type="scientific">Coprinopsis marcescibilis</name>
    <name type="common">Agaric fungus</name>
    <name type="synonym">Psathyrella marcescibilis</name>
    <dbReference type="NCBI Taxonomy" id="230819"/>
    <lineage>
        <taxon>Eukaryota</taxon>
        <taxon>Fungi</taxon>
        <taxon>Dikarya</taxon>
        <taxon>Basidiomycota</taxon>
        <taxon>Agaricomycotina</taxon>
        <taxon>Agaricomycetes</taxon>
        <taxon>Agaricomycetidae</taxon>
        <taxon>Agaricales</taxon>
        <taxon>Agaricineae</taxon>
        <taxon>Psathyrellaceae</taxon>
        <taxon>Coprinopsis</taxon>
    </lineage>
</organism>
<name>A0A5C3L1L3_COPMA</name>
<evidence type="ECO:0000313" key="3">
    <source>
        <dbReference type="Proteomes" id="UP000307440"/>
    </source>
</evidence>
<protein>
    <submittedName>
        <fullName evidence="2">Uncharacterized protein</fullName>
    </submittedName>
</protein>